<protein>
    <submittedName>
        <fullName evidence="2">Uncharacterized protein</fullName>
    </submittedName>
</protein>
<evidence type="ECO:0000313" key="2">
    <source>
        <dbReference type="EMBL" id="KAL3068749.1"/>
    </source>
</evidence>
<evidence type="ECO:0000313" key="3">
    <source>
        <dbReference type="Proteomes" id="UP001620626"/>
    </source>
</evidence>
<dbReference type="EMBL" id="JBICBT010001405">
    <property type="protein sequence ID" value="KAL3068749.1"/>
    <property type="molecule type" value="Genomic_DNA"/>
</dbReference>
<organism evidence="2 3">
    <name type="scientific">Heterodera trifolii</name>
    <dbReference type="NCBI Taxonomy" id="157864"/>
    <lineage>
        <taxon>Eukaryota</taxon>
        <taxon>Metazoa</taxon>
        <taxon>Ecdysozoa</taxon>
        <taxon>Nematoda</taxon>
        <taxon>Chromadorea</taxon>
        <taxon>Rhabditida</taxon>
        <taxon>Tylenchina</taxon>
        <taxon>Tylenchomorpha</taxon>
        <taxon>Tylenchoidea</taxon>
        <taxon>Heteroderidae</taxon>
        <taxon>Heteroderinae</taxon>
        <taxon>Heterodera</taxon>
    </lineage>
</organism>
<name>A0ABD2HNP1_9BILA</name>
<reference evidence="2 3" key="1">
    <citation type="submission" date="2024-10" db="EMBL/GenBank/DDBJ databases">
        <authorList>
            <person name="Kim D."/>
        </authorList>
    </citation>
    <scope>NUCLEOTIDE SEQUENCE [LARGE SCALE GENOMIC DNA]</scope>
    <source>
        <strain evidence="2">BH-2024</strain>
    </source>
</reference>
<proteinExistence type="predicted"/>
<accession>A0ABD2HNP1</accession>
<dbReference type="AlphaFoldDB" id="A0ABD2HNP1"/>
<feature type="region of interest" description="Disordered" evidence="1">
    <location>
        <begin position="26"/>
        <end position="57"/>
    </location>
</feature>
<comment type="caution">
    <text evidence="2">The sequence shown here is derived from an EMBL/GenBank/DDBJ whole genome shotgun (WGS) entry which is preliminary data.</text>
</comment>
<dbReference type="Proteomes" id="UP001620626">
    <property type="component" value="Unassembled WGS sequence"/>
</dbReference>
<feature type="compositionally biased region" description="Basic and acidic residues" evidence="1">
    <location>
        <begin position="37"/>
        <end position="56"/>
    </location>
</feature>
<keyword evidence="3" id="KW-1185">Reference proteome</keyword>
<evidence type="ECO:0000256" key="1">
    <source>
        <dbReference type="SAM" id="MobiDB-lite"/>
    </source>
</evidence>
<gene>
    <name evidence="2" type="ORF">niasHT_038943</name>
</gene>
<sequence>MIPRLLDLDANEKKLKWKIMLGPNRAGPNVTAQPCRPNRDGPTERFLDESPDRPRDASGAAFWAPVRDAIETLHEVCRVIGGVPKCSCPINYERDSTSRACTVIDECQFPQSERTATPSSVMLGLSPGLHLPSARKAASATLSPTKEKPGRVCPGKTAISAMCVKVASKIVRPERSWPTVTNRCVNDMRTVRTQIHATKMP</sequence>